<dbReference type="SUPFAM" id="SSF46894">
    <property type="entry name" value="C-terminal effector domain of the bipartite response regulators"/>
    <property type="match status" value="1"/>
</dbReference>
<dbReference type="SMART" id="SM00421">
    <property type="entry name" value="HTH_LUXR"/>
    <property type="match status" value="1"/>
</dbReference>
<dbReference type="EMBL" id="SOCE01000001">
    <property type="protein sequence ID" value="TDU89790.1"/>
    <property type="molecule type" value="Genomic_DNA"/>
</dbReference>
<dbReference type="PANTHER" id="PTHR34293">
    <property type="entry name" value="HTH-TYPE TRANSCRIPTIONAL REGULATOR TRMBL2"/>
    <property type="match status" value="1"/>
</dbReference>
<organism evidence="2 3">
    <name type="scientific">Kribbella voronezhensis</name>
    <dbReference type="NCBI Taxonomy" id="2512212"/>
    <lineage>
        <taxon>Bacteria</taxon>
        <taxon>Bacillati</taxon>
        <taxon>Actinomycetota</taxon>
        <taxon>Actinomycetes</taxon>
        <taxon>Propionibacteriales</taxon>
        <taxon>Kribbellaceae</taxon>
        <taxon>Kribbella</taxon>
    </lineage>
</organism>
<dbReference type="InterPro" id="IPR002831">
    <property type="entry name" value="Tscrpt_reg_TrmB_N"/>
</dbReference>
<name>A0A4R7TCF9_9ACTN</name>
<evidence type="ECO:0000313" key="2">
    <source>
        <dbReference type="EMBL" id="TDU89790.1"/>
    </source>
</evidence>
<keyword evidence="3" id="KW-1185">Reference proteome</keyword>
<reference evidence="2 3" key="1">
    <citation type="submission" date="2019-03" db="EMBL/GenBank/DDBJ databases">
        <title>Genomic Encyclopedia of Type Strains, Phase III (KMG-III): the genomes of soil and plant-associated and newly described type strains.</title>
        <authorList>
            <person name="Whitman W."/>
        </authorList>
    </citation>
    <scope>NUCLEOTIDE SEQUENCE [LARGE SCALE GENOMIC DNA]</scope>
    <source>
        <strain evidence="2 3">VKM Ac-2575</strain>
    </source>
</reference>
<dbReference type="Proteomes" id="UP000295151">
    <property type="component" value="Unassembled WGS sequence"/>
</dbReference>
<dbReference type="Pfam" id="PF01978">
    <property type="entry name" value="TrmB"/>
    <property type="match status" value="1"/>
</dbReference>
<dbReference type="GO" id="GO:0003677">
    <property type="term" value="F:DNA binding"/>
    <property type="evidence" value="ECO:0007669"/>
    <property type="project" value="UniProtKB-KW"/>
</dbReference>
<comment type="caution">
    <text evidence="2">The sequence shown here is derived from an EMBL/GenBank/DDBJ whole genome shotgun (WGS) entry which is preliminary data.</text>
</comment>
<sequence length="368" mass="40542">MALRCQECRRHQLAQLCRMVDKMLASALDRLIRWSFEHGEGEAGMQDGLLDAREEQAYRLLVGLSSARSAELAEVAKLPQHEADEVLQRLQAKGLVAIQPGDEAVFRPLPPDVALGTTLLRRQESLESARKTVASLSEEFRASASRRDAHHLVEVIVGATTLRDRLRDLQNSAREEILWFCRANPLAMQGADNTEEYGALSRGVRYRAIYERALLETPGELDSIAEGVSWGEEARTLLALPVRLAIVDRATAICPLVRDDELGIGEPTAAVIGRGQLLDALLALFESHWEQATPVKLQGGDQQGPDGLDDSERFLLSLMVAGVPDKSIASQLGISRRTVQRRLDRLMSLAGVDTRTGLAFQAAKRGWL</sequence>
<dbReference type="Pfam" id="PF13384">
    <property type="entry name" value="HTH_23"/>
    <property type="match status" value="1"/>
</dbReference>
<keyword evidence="2" id="KW-0371">Homeobox</keyword>
<feature type="domain" description="HTH luxR-type" evidence="1">
    <location>
        <begin position="305"/>
        <end position="362"/>
    </location>
</feature>
<proteinExistence type="predicted"/>
<dbReference type="Gene3D" id="1.10.10.10">
    <property type="entry name" value="Winged helix-like DNA-binding domain superfamily/Winged helix DNA-binding domain"/>
    <property type="match status" value="2"/>
</dbReference>
<protein>
    <submittedName>
        <fullName evidence="2">Homeodomain-like domain-containing protein</fullName>
    </submittedName>
</protein>
<evidence type="ECO:0000259" key="1">
    <source>
        <dbReference type="SMART" id="SM00421"/>
    </source>
</evidence>
<accession>A0A4R7TCF9</accession>
<dbReference type="AlphaFoldDB" id="A0A4R7TCF9"/>
<gene>
    <name evidence="2" type="ORF">EV138_3366</name>
</gene>
<dbReference type="PANTHER" id="PTHR34293:SF1">
    <property type="entry name" value="HTH-TYPE TRANSCRIPTIONAL REGULATOR TRMBL2"/>
    <property type="match status" value="1"/>
</dbReference>
<dbReference type="GO" id="GO:0006355">
    <property type="term" value="P:regulation of DNA-templated transcription"/>
    <property type="evidence" value="ECO:0007669"/>
    <property type="project" value="InterPro"/>
</dbReference>
<keyword evidence="2" id="KW-0238">DNA-binding</keyword>
<dbReference type="InterPro" id="IPR051797">
    <property type="entry name" value="TrmB-like"/>
</dbReference>
<evidence type="ECO:0000313" key="3">
    <source>
        <dbReference type="Proteomes" id="UP000295151"/>
    </source>
</evidence>
<dbReference type="InterPro" id="IPR000792">
    <property type="entry name" value="Tscrpt_reg_LuxR_C"/>
</dbReference>
<dbReference type="InterPro" id="IPR016032">
    <property type="entry name" value="Sig_transdc_resp-reg_C-effctor"/>
</dbReference>
<dbReference type="InterPro" id="IPR036388">
    <property type="entry name" value="WH-like_DNA-bd_sf"/>
</dbReference>